<dbReference type="Gene3D" id="3.50.30.10">
    <property type="entry name" value="Phosphohistidine domain"/>
    <property type="match status" value="1"/>
</dbReference>
<organism evidence="4 5">
    <name type="scientific">Pirellulimonas nuda</name>
    <dbReference type="NCBI Taxonomy" id="2528009"/>
    <lineage>
        <taxon>Bacteria</taxon>
        <taxon>Pseudomonadati</taxon>
        <taxon>Planctomycetota</taxon>
        <taxon>Planctomycetia</taxon>
        <taxon>Pirellulales</taxon>
        <taxon>Lacipirellulaceae</taxon>
        <taxon>Pirellulimonas</taxon>
    </lineage>
</organism>
<dbReference type="InterPro" id="IPR036637">
    <property type="entry name" value="Phosphohistidine_dom_sf"/>
</dbReference>
<keyword evidence="5" id="KW-1185">Reference proteome</keyword>
<proteinExistence type="predicted"/>
<dbReference type="Pfam" id="PF00391">
    <property type="entry name" value="PEP-utilizers"/>
    <property type="match status" value="1"/>
</dbReference>
<keyword evidence="1" id="KW-1133">Transmembrane helix</keyword>
<dbReference type="InterPro" id="IPR013815">
    <property type="entry name" value="ATP_grasp_subdomain_1"/>
</dbReference>
<dbReference type="EC" id="2.7.9.2" evidence="4"/>
<gene>
    <name evidence="4" type="primary">ppsA_1</name>
    <name evidence="4" type="ORF">Pla175_36850</name>
</gene>
<evidence type="ECO:0000259" key="3">
    <source>
        <dbReference type="Pfam" id="PF01326"/>
    </source>
</evidence>
<keyword evidence="1" id="KW-0472">Membrane</keyword>
<dbReference type="AlphaFoldDB" id="A0A518DFS1"/>
<keyword evidence="1" id="KW-0812">Transmembrane</keyword>
<sequence>MTRVESPLVIPLAEATDAALVGGKAVNLAAMIRAGLPVPDGFVVTTAAYLARDARRDEVLGQLRDAYARLDCPLVAARSSATAEDLAGASMAGQYDTFLNLATADAVVDAVVRCWASIGSERVAAYLHEQGIDPAGVAMAVVVQKLVSAEAAGVLFTTNPRTGSPSEMLIEASWGLGESVVSGEVQPDIVRVAAEPCEVLQYTVADKRVRLLSGAAGPEETPDALRRRACLGFASIRTLWELGRKAARHFDHPQDIEWAIDGAGRVHLLQSRAITTLDDAAAYQTLLARTVERLGGELDAGRGPWVRHNLDETLVNPTPLSWDVVQRFMSGEGGFGRMYRRVGFAPSDVVEKDGFLERIGGGIYMDCARMPEMFFADYPFAYDPALLRENPDAAQQPPTLPRSGARAQARAGRLGGEVAAALLQEAETLDRCFDEVFVPAVDAWLRQEAPRDLRGLDAEGLIALWEEREAKVMQEFGADAFLPSMIEALAVARLHGFIEDNFWDEDPDELVHTLSVSPLPDQTSLANAALRETALGTRPLEGWLAEHGHRAPGEFDLATPRWRERPGDVQRLAEQLRDSPDPAAKHQARVAEAGAELARLKRLLKPDDAAQLEAHTRLLQRYVRFREDGKYHLMRAFAVLRDTALECGRRLGIGDDVFYLSVAEIGDALRGGYLPQDRIAKRRAERQAAKRLYTPRVIERDDLARLGYRQVSPDTQQWPAHPVSCGSATGPVRVVLTPENAPDLGAGYILVCPSTDPSWTPLFANAAGLVLERGGALSHGAIVARELGLPAVVLDSATELLADGETISIDANQGRVCRAAAGDGATPNAEPDADSAEIDRALLPPRVCSRETNANQRALLVALLWGLFLAGFYLLPAAWIKDPSFRLIDLVLWPLVRSIGMVGAVALVGGAFSLFLLIAQRRFTDNARLFEAKRRAAKLRQMAAKLPRDSQRRAAMLAAVKPVSGRVLRASMAPLAWVLGPMMLVFLWFPERVDPAVWNPDPGRGVSIVAEIDGDFVAPVTLEVPEALALETGVPAERTLPAIRGELEDLRRQWQASELSGLPWEVQAAGDHAREALVGSLNAFLRNGVPPQTISWRLRVPADAAGRHVARLSTAEPSAAIDIPLVFGDTHPPPPTQVSHGEGGPVRSLSVVHPRPLTQRKFWTPLAYVGGPAWDFGWLGAYLVVYLGVMLLGKRLLRVP</sequence>
<dbReference type="Gene3D" id="3.30.470.20">
    <property type="entry name" value="ATP-grasp fold, B domain"/>
    <property type="match status" value="1"/>
</dbReference>
<dbReference type="SUPFAM" id="SSF56059">
    <property type="entry name" value="Glutathione synthetase ATP-binding domain-like"/>
    <property type="match status" value="1"/>
</dbReference>
<feature type="domain" description="Pyruvate phosphate dikinase AMP/ATP-binding" evidence="3">
    <location>
        <begin position="58"/>
        <end position="282"/>
    </location>
</feature>
<dbReference type="InterPro" id="IPR051549">
    <property type="entry name" value="PEP_Utilizing_Enz"/>
</dbReference>
<dbReference type="RefSeq" id="WP_145288454.1">
    <property type="nucleotide sequence ID" value="NZ_CP036291.1"/>
</dbReference>
<dbReference type="InterPro" id="IPR008279">
    <property type="entry name" value="PEP-util_enz_mobile_dom"/>
</dbReference>
<reference evidence="4 5" key="1">
    <citation type="submission" date="2019-02" db="EMBL/GenBank/DDBJ databases">
        <title>Deep-cultivation of Planctomycetes and their phenomic and genomic characterization uncovers novel biology.</title>
        <authorList>
            <person name="Wiegand S."/>
            <person name="Jogler M."/>
            <person name="Boedeker C."/>
            <person name="Pinto D."/>
            <person name="Vollmers J."/>
            <person name="Rivas-Marin E."/>
            <person name="Kohn T."/>
            <person name="Peeters S.H."/>
            <person name="Heuer A."/>
            <person name="Rast P."/>
            <person name="Oberbeckmann S."/>
            <person name="Bunk B."/>
            <person name="Jeske O."/>
            <person name="Meyerdierks A."/>
            <person name="Storesund J.E."/>
            <person name="Kallscheuer N."/>
            <person name="Luecker S."/>
            <person name="Lage O.M."/>
            <person name="Pohl T."/>
            <person name="Merkel B.J."/>
            <person name="Hornburger P."/>
            <person name="Mueller R.-W."/>
            <person name="Bruemmer F."/>
            <person name="Labrenz M."/>
            <person name="Spormann A.M."/>
            <person name="Op den Camp H."/>
            <person name="Overmann J."/>
            <person name="Amann R."/>
            <person name="Jetten M.S.M."/>
            <person name="Mascher T."/>
            <person name="Medema M.H."/>
            <person name="Devos D.P."/>
            <person name="Kaster A.-K."/>
            <person name="Ovreas L."/>
            <person name="Rohde M."/>
            <person name="Galperin M.Y."/>
            <person name="Jogler C."/>
        </authorList>
    </citation>
    <scope>NUCLEOTIDE SEQUENCE [LARGE SCALE GENOMIC DNA]</scope>
    <source>
        <strain evidence="4 5">Pla175</strain>
    </source>
</reference>
<evidence type="ECO:0000313" key="5">
    <source>
        <dbReference type="Proteomes" id="UP000317429"/>
    </source>
</evidence>
<dbReference type="Proteomes" id="UP000317429">
    <property type="component" value="Chromosome"/>
</dbReference>
<dbReference type="Gene3D" id="3.30.1490.20">
    <property type="entry name" value="ATP-grasp fold, A domain"/>
    <property type="match status" value="2"/>
</dbReference>
<dbReference type="PANTHER" id="PTHR43615">
    <property type="entry name" value="PHOSPHOENOLPYRUVATE SYNTHASE-RELATED"/>
    <property type="match status" value="1"/>
</dbReference>
<keyword evidence="4" id="KW-0670">Pyruvate</keyword>
<feature type="transmembrane region" description="Helical" evidence="1">
    <location>
        <begin position="899"/>
        <end position="919"/>
    </location>
</feature>
<dbReference type="GO" id="GO:0008986">
    <property type="term" value="F:pyruvate, water dikinase activity"/>
    <property type="evidence" value="ECO:0007669"/>
    <property type="project" value="UniProtKB-EC"/>
</dbReference>
<protein>
    <submittedName>
        <fullName evidence="4">Phosphoenolpyruvate synthase</fullName>
        <ecNumber evidence="4">2.7.9.2</ecNumber>
    </submittedName>
</protein>
<dbReference type="PANTHER" id="PTHR43615:SF1">
    <property type="entry name" value="PPDK_N DOMAIN-CONTAINING PROTEIN"/>
    <property type="match status" value="1"/>
</dbReference>
<evidence type="ECO:0000259" key="2">
    <source>
        <dbReference type="Pfam" id="PF00391"/>
    </source>
</evidence>
<dbReference type="SUPFAM" id="SSF52009">
    <property type="entry name" value="Phosphohistidine domain"/>
    <property type="match status" value="1"/>
</dbReference>
<keyword evidence="4" id="KW-0808">Transferase</keyword>
<dbReference type="GO" id="GO:0005524">
    <property type="term" value="F:ATP binding"/>
    <property type="evidence" value="ECO:0007669"/>
    <property type="project" value="InterPro"/>
</dbReference>
<dbReference type="OrthoDB" id="9765468at2"/>
<accession>A0A518DFS1</accession>
<evidence type="ECO:0000313" key="4">
    <source>
        <dbReference type="EMBL" id="QDU90282.1"/>
    </source>
</evidence>
<dbReference type="KEGG" id="pnd:Pla175_36850"/>
<name>A0A518DFS1_9BACT</name>
<dbReference type="EMBL" id="CP036291">
    <property type="protein sequence ID" value="QDU90282.1"/>
    <property type="molecule type" value="Genomic_DNA"/>
</dbReference>
<dbReference type="InterPro" id="IPR002192">
    <property type="entry name" value="PPDK_AMP/ATP-bd"/>
</dbReference>
<feature type="transmembrane region" description="Helical" evidence="1">
    <location>
        <begin position="967"/>
        <end position="989"/>
    </location>
</feature>
<dbReference type="Pfam" id="PF01326">
    <property type="entry name" value="PPDK_N"/>
    <property type="match status" value="1"/>
</dbReference>
<feature type="transmembrane region" description="Helical" evidence="1">
    <location>
        <begin position="859"/>
        <end position="879"/>
    </location>
</feature>
<evidence type="ECO:0000256" key="1">
    <source>
        <dbReference type="SAM" id="Phobius"/>
    </source>
</evidence>
<feature type="transmembrane region" description="Helical" evidence="1">
    <location>
        <begin position="1176"/>
        <end position="1193"/>
    </location>
</feature>
<feature type="domain" description="PEP-utilising enzyme mobile" evidence="2">
    <location>
        <begin position="746"/>
        <end position="814"/>
    </location>
</feature>